<evidence type="ECO:0000256" key="5">
    <source>
        <dbReference type="ARBA" id="ARBA00022771"/>
    </source>
</evidence>
<keyword evidence="2" id="KW-1017">Isopeptide bond</keyword>
<dbReference type="FunFam" id="3.30.160.60:FF:000046">
    <property type="entry name" value="Putative B-cell lymphoma/leukemia 11A"/>
    <property type="match status" value="2"/>
</dbReference>
<dbReference type="GO" id="GO:0005634">
    <property type="term" value="C:nucleus"/>
    <property type="evidence" value="ECO:0007669"/>
    <property type="project" value="UniProtKB-SubCell"/>
</dbReference>
<feature type="compositionally biased region" description="Low complexity" evidence="12">
    <location>
        <begin position="102"/>
        <end position="133"/>
    </location>
</feature>
<keyword evidence="6" id="KW-0862">Zinc</keyword>
<dbReference type="PANTHER" id="PTHR45993">
    <property type="entry name" value="B-CELL LYMPHOMA/LEUKEMIA 11"/>
    <property type="match status" value="1"/>
</dbReference>
<keyword evidence="8" id="KW-0805">Transcription regulation</keyword>
<feature type="domain" description="C2H2-type" evidence="13">
    <location>
        <begin position="227"/>
        <end position="250"/>
    </location>
</feature>
<comment type="subcellular location">
    <subcellularLocation>
        <location evidence="1">Nucleus</location>
    </subcellularLocation>
</comment>
<keyword evidence="4" id="KW-0677">Repeat</keyword>
<protein>
    <submittedName>
        <fullName evidence="15">LOW QUALITY PROTEIN: zinc finger protein 296</fullName>
    </submittedName>
</protein>
<name>A0A6P5LNG2_PHACI</name>
<dbReference type="Pfam" id="PF00096">
    <property type="entry name" value="zf-C2H2"/>
    <property type="match status" value="4"/>
</dbReference>
<dbReference type="PROSITE" id="PS00028">
    <property type="entry name" value="ZINC_FINGER_C2H2_1"/>
    <property type="match status" value="6"/>
</dbReference>
<organism evidence="14 15">
    <name type="scientific">Phascolarctos cinereus</name>
    <name type="common">Koala</name>
    <dbReference type="NCBI Taxonomy" id="38626"/>
    <lineage>
        <taxon>Eukaryota</taxon>
        <taxon>Metazoa</taxon>
        <taxon>Chordata</taxon>
        <taxon>Craniata</taxon>
        <taxon>Vertebrata</taxon>
        <taxon>Euteleostomi</taxon>
        <taxon>Mammalia</taxon>
        <taxon>Metatheria</taxon>
        <taxon>Diprotodontia</taxon>
        <taxon>Phascolarctidae</taxon>
        <taxon>Phascolarctos</taxon>
    </lineage>
</organism>
<gene>
    <name evidence="15" type="primary">ZNF296</name>
</gene>
<evidence type="ECO:0000256" key="2">
    <source>
        <dbReference type="ARBA" id="ARBA00022499"/>
    </source>
</evidence>
<dbReference type="FunCoup" id="A0A6P5LNG2">
    <property type="interactions" value="82"/>
</dbReference>
<feature type="domain" description="C2H2-type" evidence="13">
    <location>
        <begin position="309"/>
        <end position="336"/>
    </location>
</feature>
<dbReference type="SMART" id="SM00355">
    <property type="entry name" value="ZnF_C2H2"/>
    <property type="match status" value="6"/>
</dbReference>
<evidence type="ECO:0000256" key="8">
    <source>
        <dbReference type="ARBA" id="ARBA00023015"/>
    </source>
</evidence>
<keyword evidence="7" id="KW-0832">Ubl conjugation</keyword>
<accession>A0A6P5LNG2</accession>
<dbReference type="GO" id="GO:0008270">
    <property type="term" value="F:zinc ion binding"/>
    <property type="evidence" value="ECO:0007669"/>
    <property type="project" value="UniProtKB-KW"/>
</dbReference>
<evidence type="ECO:0000256" key="9">
    <source>
        <dbReference type="ARBA" id="ARBA00023163"/>
    </source>
</evidence>
<feature type="compositionally biased region" description="Gly residues" evidence="12">
    <location>
        <begin position="386"/>
        <end position="395"/>
    </location>
</feature>
<sequence>MSRRKLGSVPRRGPRSDEAEPRTLDEPDGPGGSAASPASSSSSSSSSSAPPPPQLRPDGPDGGPAPACATSRRKLGSAPRRGPGDRAEDDVRPQAPDGRGGPAASPASSSSLSSSSSSSSPPSSLSVPPRAAPDFPDAGRAGEWPPGRPGSVRAGPPRPPAGGPGRLFPTALRSCPDLLTCGRCLLTFPLNQIVAFIEHKRGRCQRPAWGRRPDPDGDTGSREPSAFSCSSCGSWFMGAWALLRHAQESHGLAIYQSRPSPAEDGEAPPPAAAPSIRTRSHACDFCGKGFRSHSNLTVHRRTHTGERPYHCPRCPYSCAQSSKLTRHLRTHQRAGPGSAPAPPEPADYAAAPSDLVPPPGPSSGSSEEGGGREPGSPGAPPAGPGEDAGGGGRGSLGRRRGDTCEFCGKVFRNSSNLTVHRRSHTGERPYACPLCPYACAQSSKLTRHLRTHGPAPGPPPFQCPHCFVPFGLRATLDKHLKRQHGELGNGPGHEADPQPPLHP</sequence>
<evidence type="ECO:0000256" key="11">
    <source>
        <dbReference type="PROSITE-ProRule" id="PRU00042"/>
    </source>
</evidence>
<dbReference type="GO" id="GO:0003700">
    <property type="term" value="F:DNA-binding transcription factor activity"/>
    <property type="evidence" value="ECO:0007669"/>
    <property type="project" value="TreeGrafter"/>
</dbReference>
<reference evidence="15" key="1">
    <citation type="submission" date="2025-08" db="UniProtKB">
        <authorList>
            <consortium name="RefSeq"/>
        </authorList>
    </citation>
    <scope>IDENTIFICATION</scope>
    <source>
        <tissue evidence="15">Spleen</tissue>
    </source>
</reference>
<keyword evidence="9" id="KW-0804">Transcription</keyword>
<dbReference type="CTD" id="162979"/>
<keyword evidence="14" id="KW-1185">Reference proteome</keyword>
<dbReference type="PANTHER" id="PTHR45993:SF2">
    <property type="entry name" value="ZINC FINGER PROTEIN 296"/>
    <property type="match status" value="1"/>
</dbReference>
<evidence type="ECO:0000256" key="6">
    <source>
        <dbReference type="ARBA" id="ARBA00022833"/>
    </source>
</evidence>
<evidence type="ECO:0000256" key="10">
    <source>
        <dbReference type="ARBA" id="ARBA00023242"/>
    </source>
</evidence>
<feature type="region of interest" description="Disordered" evidence="12">
    <location>
        <begin position="1"/>
        <end position="165"/>
    </location>
</feature>
<dbReference type="SUPFAM" id="SSF57667">
    <property type="entry name" value="beta-beta-alpha zinc fingers"/>
    <property type="match status" value="3"/>
</dbReference>
<evidence type="ECO:0000313" key="15">
    <source>
        <dbReference type="RefSeq" id="XP_020859872.1"/>
    </source>
</evidence>
<dbReference type="InterPro" id="IPR057448">
    <property type="entry name" value="BCL-11A_Znf_CCHC"/>
</dbReference>
<feature type="region of interest" description="Disordered" evidence="12">
    <location>
        <begin position="257"/>
        <end position="276"/>
    </location>
</feature>
<feature type="region of interest" description="Disordered" evidence="12">
    <location>
        <begin position="325"/>
        <end position="398"/>
    </location>
</feature>
<dbReference type="Pfam" id="PF25491">
    <property type="entry name" value="CCHC_BCL-11A"/>
    <property type="match status" value="1"/>
</dbReference>
<dbReference type="AlphaFoldDB" id="A0A6P5LNG2"/>
<feature type="compositionally biased region" description="Basic and acidic residues" evidence="12">
    <location>
        <begin position="82"/>
        <end position="92"/>
    </location>
</feature>
<dbReference type="InterPro" id="IPR013087">
    <property type="entry name" value="Znf_C2H2_type"/>
</dbReference>
<dbReference type="InterPro" id="IPR051497">
    <property type="entry name" value="Dev/Hematopoietic_TF"/>
</dbReference>
<dbReference type="InterPro" id="IPR036236">
    <property type="entry name" value="Znf_C2H2_sf"/>
</dbReference>
<dbReference type="GO" id="GO:0006357">
    <property type="term" value="P:regulation of transcription by RNA polymerase II"/>
    <property type="evidence" value="ECO:0007669"/>
    <property type="project" value="TreeGrafter"/>
</dbReference>
<feature type="region of interest" description="Disordered" evidence="12">
    <location>
        <begin position="483"/>
        <end position="503"/>
    </location>
</feature>
<keyword evidence="5 11" id="KW-0863">Zinc-finger</keyword>
<keyword evidence="3" id="KW-0479">Metal-binding</keyword>
<evidence type="ECO:0000256" key="12">
    <source>
        <dbReference type="SAM" id="MobiDB-lite"/>
    </source>
</evidence>
<dbReference type="FunFam" id="3.30.160.60:FF:000055">
    <property type="entry name" value="B-cell lymphoma/leukemia 11A isoform X1"/>
    <property type="match status" value="2"/>
</dbReference>
<dbReference type="GO" id="GO:0000978">
    <property type="term" value="F:RNA polymerase II cis-regulatory region sequence-specific DNA binding"/>
    <property type="evidence" value="ECO:0007669"/>
    <property type="project" value="TreeGrafter"/>
</dbReference>
<evidence type="ECO:0000313" key="14">
    <source>
        <dbReference type="Proteomes" id="UP000515140"/>
    </source>
</evidence>
<dbReference type="Gene3D" id="3.30.160.60">
    <property type="entry name" value="Classic Zinc Finger"/>
    <property type="match status" value="4"/>
</dbReference>
<dbReference type="InParanoid" id="A0A6P5LNG2"/>
<proteinExistence type="predicted"/>
<feature type="compositionally biased region" description="Basic and acidic residues" evidence="12">
    <location>
        <begin position="14"/>
        <end position="25"/>
    </location>
</feature>
<dbReference type="KEGG" id="pcw:110220243"/>
<feature type="domain" description="C2H2-type" evidence="13">
    <location>
        <begin position="430"/>
        <end position="452"/>
    </location>
</feature>
<feature type="compositionally biased region" description="Low complexity" evidence="12">
    <location>
        <begin position="33"/>
        <end position="48"/>
    </location>
</feature>
<evidence type="ECO:0000256" key="1">
    <source>
        <dbReference type="ARBA" id="ARBA00004123"/>
    </source>
</evidence>
<dbReference type="RefSeq" id="XP_020859872.1">
    <property type="nucleotide sequence ID" value="XM_021004213.1"/>
</dbReference>
<feature type="domain" description="C2H2-type" evidence="13">
    <location>
        <begin position="281"/>
        <end position="308"/>
    </location>
</feature>
<dbReference type="GeneID" id="110220243"/>
<feature type="domain" description="C2H2-type" evidence="13">
    <location>
        <begin position="461"/>
        <end position="484"/>
    </location>
</feature>
<keyword evidence="10" id="KW-0539">Nucleus</keyword>
<evidence type="ECO:0000259" key="13">
    <source>
        <dbReference type="PROSITE" id="PS50157"/>
    </source>
</evidence>
<evidence type="ECO:0000256" key="3">
    <source>
        <dbReference type="ARBA" id="ARBA00022723"/>
    </source>
</evidence>
<feature type="domain" description="C2H2-type" evidence="13">
    <location>
        <begin position="402"/>
        <end position="429"/>
    </location>
</feature>
<dbReference type="PROSITE" id="PS50157">
    <property type="entry name" value="ZINC_FINGER_C2H2_2"/>
    <property type="match status" value="6"/>
</dbReference>
<dbReference type="Proteomes" id="UP000515140">
    <property type="component" value="Unplaced"/>
</dbReference>
<evidence type="ECO:0000256" key="4">
    <source>
        <dbReference type="ARBA" id="ARBA00022737"/>
    </source>
</evidence>
<evidence type="ECO:0000256" key="7">
    <source>
        <dbReference type="ARBA" id="ARBA00022843"/>
    </source>
</evidence>